<dbReference type="InterPro" id="IPR011949">
    <property type="entry name" value="HAD-SF_hydro_IA_REG-2-like"/>
</dbReference>
<dbReference type="Gene3D" id="3.40.50.1000">
    <property type="entry name" value="HAD superfamily/HAD-like"/>
    <property type="match status" value="1"/>
</dbReference>
<dbReference type="InParanoid" id="B3MXX0"/>
<dbReference type="InterPro" id="IPR036412">
    <property type="entry name" value="HAD-like_sf"/>
</dbReference>
<dbReference type="PhylomeDB" id="B3MXX0"/>
<dbReference type="HOGENOM" id="CLU_045011_8_0_1"/>
<dbReference type="InterPro" id="IPR051828">
    <property type="entry name" value="HAD-like_hydrolase_domain"/>
</dbReference>
<dbReference type="OMA" id="KCVGIIS"/>
<dbReference type="InterPro" id="IPR044924">
    <property type="entry name" value="HAD-SF_hydro_IA_REG-2-like_cap"/>
</dbReference>
<dbReference type="EMBL" id="CH902630">
    <property type="protein sequence ID" value="EDV38585.1"/>
    <property type="molecule type" value="Genomic_DNA"/>
</dbReference>
<dbReference type="eggNOG" id="KOG3085">
    <property type="taxonomic scope" value="Eukaryota"/>
</dbReference>
<dbReference type="AlphaFoldDB" id="B3MXX0"/>
<dbReference type="Pfam" id="PF00702">
    <property type="entry name" value="Hydrolase"/>
    <property type="match status" value="1"/>
</dbReference>
<dbReference type="SMR" id="B3MXX0"/>
<dbReference type="FunCoup" id="B3MXX0">
    <property type="interactions" value="435"/>
</dbReference>
<keyword evidence="2" id="KW-1185">Reference proteome</keyword>
<name>B3MXX0_DROAN</name>
<dbReference type="GeneID" id="6502117"/>
<keyword evidence="1" id="KW-0378">Hydrolase</keyword>
<sequence>MSLPSQFLKNLKRFRLVTFDVTDTLLRLEDPLRQYHQTATECGLTGLERNQLEGCFRRSFSSMSREHPNFGRLSPGLGWQNWWLELVARTFTCASPGVSPEQLETIGRRLITIFRTSKCWGHIEGAQELVQSVRQAGKHVGVISNFDPSLPEVLAAMGFADKFDFVLTSYEAGVMKPDTGIFSIPLQRLNLRPEQALHIGNKMDMDYTGARNSGWSGLLIAGDRTDLAKHSFSSLSALLEALATKEITW</sequence>
<proteinExistence type="predicted"/>
<dbReference type="NCBIfam" id="TIGR01549">
    <property type="entry name" value="HAD-SF-IA-v1"/>
    <property type="match status" value="1"/>
</dbReference>
<gene>
    <name evidence="1" type="primary">Dana\GF19357</name>
    <name evidence="1" type="synonym">dana_GLEANR_21399</name>
    <name evidence="1" type="ORF">GF19357</name>
</gene>
<reference evidence="1 2" key="1">
    <citation type="journal article" date="2007" name="Nature">
        <title>Evolution of genes and genomes on the Drosophila phylogeny.</title>
        <authorList>
            <consortium name="Drosophila 12 Genomes Consortium"/>
            <person name="Clark A.G."/>
            <person name="Eisen M.B."/>
            <person name="Smith D.R."/>
            <person name="Bergman C.M."/>
            <person name="Oliver B."/>
            <person name="Markow T.A."/>
            <person name="Kaufman T.C."/>
            <person name="Kellis M."/>
            <person name="Gelbart W."/>
            <person name="Iyer V.N."/>
            <person name="Pollard D.A."/>
            <person name="Sackton T.B."/>
            <person name="Larracuente A.M."/>
            <person name="Singh N.D."/>
            <person name="Abad J.P."/>
            <person name="Abt D.N."/>
            <person name="Adryan B."/>
            <person name="Aguade M."/>
            <person name="Akashi H."/>
            <person name="Anderson W.W."/>
            <person name="Aquadro C.F."/>
            <person name="Ardell D.H."/>
            <person name="Arguello R."/>
            <person name="Artieri C.G."/>
            <person name="Barbash D.A."/>
            <person name="Barker D."/>
            <person name="Barsanti P."/>
            <person name="Batterham P."/>
            <person name="Batzoglou S."/>
            <person name="Begun D."/>
            <person name="Bhutkar A."/>
            <person name="Blanco E."/>
            <person name="Bosak S.A."/>
            <person name="Bradley R.K."/>
            <person name="Brand A.D."/>
            <person name="Brent M.R."/>
            <person name="Brooks A.N."/>
            <person name="Brown R.H."/>
            <person name="Butlin R.K."/>
            <person name="Caggese C."/>
            <person name="Calvi B.R."/>
            <person name="Bernardo de Carvalho A."/>
            <person name="Caspi A."/>
            <person name="Castrezana S."/>
            <person name="Celniker S.E."/>
            <person name="Chang J.L."/>
            <person name="Chapple C."/>
            <person name="Chatterji S."/>
            <person name="Chinwalla A."/>
            <person name="Civetta A."/>
            <person name="Clifton S.W."/>
            <person name="Comeron J.M."/>
            <person name="Costello J.C."/>
            <person name="Coyne J.A."/>
            <person name="Daub J."/>
            <person name="David R.G."/>
            <person name="Delcher A.L."/>
            <person name="Delehaunty K."/>
            <person name="Do C.B."/>
            <person name="Ebling H."/>
            <person name="Edwards K."/>
            <person name="Eickbush T."/>
            <person name="Evans J.D."/>
            <person name="Filipski A."/>
            <person name="Findeiss S."/>
            <person name="Freyhult E."/>
            <person name="Fulton L."/>
            <person name="Fulton R."/>
            <person name="Garcia A.C."/>
            <person name="Gardiner A."/>
            <person name="Garfield D.A."/>
            <person name="Garvin B.E."/>
            <person name="Gibson G."/>
            <person name="Gilbert D."/>
            <person name="Gnerre S."/>
            <person name="Godfrey J."/>
            <person name="Good R."/>
            <person name="Gotea V."/>
            <person name="Gravely B."/>
            <person name="Greenberg A.J."/>
            <person name="Griffiths-Jones S."/>
            <person name="Gross S."/>
            <person name="Guigo R."/>
            <person name="Gustafson E.A."/>
            <person name="Haerty W."/>
            <person name="Hahn M.W."/>
            <person name="Halligan D.L."/>
            <person name="Halpern A.L."/>
            <person name="Halter G.M."/>
            <person name="Han M.V."/>
            <person name="Heger A."/>
            <person name="Hillier L."/>
            <person name="Hinrichs A.S."/>
            <person name="Holmes I."/>
            <person name="Hoskins R.A."/>
            <person name="Hubisz M.J."/>
            <person name="Hultmark D."/>
            <person name="Huntley M.A."/>
            <person name="Jaffe D.B."/>
            <person name="Jagadeeshan S."/>
            <person name="Jeck W.R."/>
            <person name="Johnson J."/>
            <person name="Jones C.D."/>
            <person name="Jordan W.C."/>
            <person name="Karpen G.H."/>
            <person name="Kataoka E."/>
            <person name="Keightley P.D."/>
            <person name="Kheradpour P."/>
            <person name="Kirkness E.F."/>
            <person name="Koerich L.B."/>
            <person name="Kristiansen K."/>
            <person name="Kudrna D."/>
            <person name="Kulathinal R.J."/>
            <person name="Kumar S."/>
            <person name="Kwok R."/>
            <person name="Lander E."/>
            <person name="Langley C.H."/>
            <person name="Lapoint R."/>
            <person name="Lazzaro B.P."/>
            <person name="Lee S.J."/>
            <person name="Levesque L."/>
            <person name="Li R."/>
            <person name="Lin C.F."/>
            <person name="Lin M.F."/>
            <person name="Lindblad-Toh K."/>
            <person name="Llopart A."/>
            <person name="Long M."/>
            <person name="Low L."/>
            <person name="Lozovsky E."/>
            <person name="Lu J."/>
            <person name="Luo M."/>
            <person name="Machado C.A."/>
            <person name="Makalowski W."/>
            <person name="Marzo M."/>
            <person name="Matsuda M."/>
            <person name="Matzkin L."/>
            <person name="McAllister B."/>
            <person name="McBride C.S."/>
            <person name="McKernan B."/>
            <person name="McKernan K."/>
            <person name="Mendez-Lago M."/>
            <person name="Minx P."/>
            <person name="Mollenhauer M.U."/>
            <person name="Montooth K."/>
            <person name="Mount S.M."/>
            <person name="Mu X."/>
            <person name="Myers E."/>
            <person name="Negre B."/>
            <person name="Newfeld S."/>
            <person name="Nielsen R."/>
            <person name="Noor M.A."/>
            <person name="O'Grady P."/>
            <person name="Pachter L."/>
            <person name="Papaceit M."/>
            <person name="Parisi M.J."/>
            <person name="Parisi M."/>
            <person name="Parts L."/>
            <person name="Pedersen J.S."/>
            <person name="Pesole G."/>
            <person name="Phillippy A.M."/>
            <person name="Ponting C.P."/>
            <person name="Pop M."/>
            <person name="Porcelli D."/>
            <person name="Powell J.R."/>
            <person name="Prohaska S."/>
            <person name="Pruitt K."/>
            <person name="Puig M."/>
            <person name="Quesneville H."/>
            <person name="Ram K.R."/>
            <person name="Rand D."/>
            <person name="Rasmussen M.D."/>
            <person name="Reed L.K."/>
            <person name="Reenan R."/>
            <person name="Reily A."/>
            <person name="Remington K.A."/>
            <person name="Rieger T.T."/>
            <person name="Ritchie M.G."/>
            <person name="Robin C."/>
            <person name="Rogers Y.H."/>
            <person name="Rohde C."/>
            <person name="Rozas J."/>
            <person name="Rubenfield M.J."/>
            <person name="Ruiz A."/>
            <person name="Russo S."/>
            <person name="Salzberg S.L."/>
            <person name="Sanchez-Gracia A."/>
            <person name="Saranga D.J."/>
            <person name="Sato H."/>
            <person name="Schaeffer S.W."/>
            <person name="Schatz M.C."/>
            <person name="Schlenke T."/>
            <person name="Schwartz R."/>
            <person name="Segarra C."/>
            <person name="Singh R.S."/>
            <person name="Sirot L."/>
            <person name="Sirota M."/>
            <person name="Sisneros N.B."/>
            <person name="Smith C.D."/>
            <person name="Smith T.F."/>
            <person name="Spieth J."/>
            <person name="Stage D.E."/>
            <person name="Stark A."/>
            <person name="Stephan W."/>
            <person name="Strausberg R.L."/>
            <person name="Strempel S."/>
            <person name="Sturgill D."/>
            <person name="Sutton G."/>
            <person name="Sutton G.G."/>
            <person name="Tao W."/>
            <person name="Teichmann S."/>
            <person name="Tobari Y.N."/>
            <person name="Tomimura Y."/>
            <person name="Tsolas J.M."/>
            <person name="Valente V.L."/>
            <person name="Venter E."/>
            <person name="Venter J.C."/>
            <person name="Vicario S."/>
            <person name="Vieira F.G."/>
            <person name="Vilella A.J."/>
            <person name="Villasante A."/>
            <person name="Walenz B."/>
            <person name="Wang J."/>
            <person name="Wasserman M."/>
            <person name="Watts T."/>
            <person name="Wilson D."/>
            <person name="Wilson R.K."/>
            <person name="Wing R.A."/>
            <person name="Wolfner M.F."/>
            <person name="Wong A."/>
            <person name="Wong G.K."/>
            <person name="Wu C.I."/>
            <person name="Wu G."/>
            <person name="Yamamoto D."/>
            <person name="Yang H.P."/>
            <person name="Yang S.P."/>
            <person name="Yorke J.A."/>
            <person name="Yoshida K."/>
            <person name="Zdobnov E."/>
            <person name="Zhang P."/>
            <person name="Zhang Y."/>
            <person name="Zimin A.V."/>
            <person name="Baldwin J."/>
            <person name="Abdouelleil A."/>
            <person name="Abdulkadir J."/>
            <person name="Abebe A."/>
            <person name="Abera B."/>
            <person name="Abreu J."/>
            <person name="Acer S.C."/>
            <person name="Aftuck L."/>
            <person name="Alexander A."/>
            <person name="An P."/>
            <person name="Anderson E."/>
            <person name="Anderson S."/>
            <person name="Arachi H."/>
            <person name="Azer M."/>
            <person name="Bachantsang P."/>
            <person name="Barry A."/>
            <person name="Bayul T."/>
            <person name="Berlin A."/>
            <person name="Bessette D."/>
            <person name="Bloom T."/>
            <person name="Blye J."/>
            <person name="Boguslavskiy L."/>
            <person name="Bonnet C."/>
            <person name="Boukhgalter B."/>
            <person name="Bourzgui I."/>
            <person name="Brown A."/>
            <person name="Cahill P."/>
            <person name="Channer S."/>
            <person name="Cheshatsang Y."/>
            <person name="Chuda L."/>
            <person name="Citroen M."/>
            <person name="Collymore A."/>
            <person name="Cooke P."/>
            <person name="Costello M."/>
            <person name="D'Aco K."/>
            <person name="Daza R."/>
            <person name="De Haan G."/>
            <person name="DeGray S."/>
            <person name="DeMaso C."/>
            <person name="Dhargay N."/>
            <person name="Dooley K."/>
            <person name="Dooley E."/>
            <person name="Doricent M."/>
            <person name="Dorje P."/>
            <person name="Dorjee K."/>
            <person name="Dupes A."/>
            <person name="Elong R."/>
            <person name="Falk J."/>
            <person name="Farina A."/>
            <person name="Faro S."/>
            <person name="Ferguson D."/>
            <person name="Fisher S."/>
            <person name="Foley C.D."/>
            <person name="Franke A."/>
            <person name="Friedrich D."/>
            <person name="Gadbois L."/>
            <person name="Gearin G."/>
            <person name="Gearin C.R."/>
            <person name="Giannoukos G."/>
            <person name="Goode T."/>
            <person name="Graham J."/>
            <person name="Grandbois E."/>
            <person name="Grewal S."/>
            <person name="Gyaltsen K."/>
            <person name="Hafez N."/>
            <person name="Hagos B."/>
            <person name="Hall J."/>
            <person name="Henson C."/>
            <person name="Hollinger A."/>
            <person name="Honan T."/>
            <person name="Huard M.D."/>
            <person name="Hughes L."/>
            <person name="Hurhula B."/>
            <person name="Husby M.E."/>
            <person name="Kamat A."/>
            <person name="Kanga B."/>
            <person name="Kashin S."/>
            <person name="Khazanovich D."/>
            <person name="Kisner P."/>
            <person name="Lance K."/>
            <person name="Lara M."/>
            <person name="Lee W."/>
            <person name="Lennon N."/>
            <person name="Letendre F."/>
            <person name="LeVine R."/>
            <person name="Lipovsky A."/>
            <person name="Liu X."/>
            <person name="Liu J."/>
            <person name="Liu S."/>
            <person name="Lokyitsang T."/>
            <person name="Lokyitsang Y."/>
            <person name="Lubonja R."/>
            <person name="Lui A."/>
            <person name="MacDonald P."/>
            <person name="Magnisalis V."/>
            <person name="Maru K."/>
            <person name="Matthews C."/>
            <person name="McCusker W."/>
            <person name="McDonough S."/>
            <person name="Mehta T."/>
            <person name="Meldrim J."/>
            <person name="Meneus L."/>
            <person name="Mihai O."/>
            <person name="Mihalev A."/>
            <person name="Mihova T."/>
            <person name="Mittelman R."/>
            <person name="Mlenga V."/>
            <person name="Montmayeur A."/>
            <person name="Mulrain L."/>
            <person name="Navidi A."/>
            <person name="Naylor J."/>
            <person name="Negash T."/>
            <person name="Nguyen T."/>
            <person name="Nguyen N."/>
            <person name="Nicol R."/>
            <person name="Norbu C."/>
            <person name="Norbu N."/>
            <person name="Novod N."/>
            <person name="O'Neill B."/>
            <person name="Osman S."/>
            <person name="Markiewicz E."/>
            <person name="Oyono O.L."/>
            <person name="Patti C."/>
            <person name="Phunkhang P."/>
            <person name="Pierre F."/>
            <person name="Priest M."/>
            <person name="Raghuraman S."/>
            <person name="Rege F."/>
            <person name="Reyes R."/>
            <person name="Rise C."/>
            <person name="Rogov P."/>
            <person name="Ross K."/>
            <person name="Ryan E."/>
            <person name="Settipalli S."/>
            <person name="Shea T."/>
            <person name="Sherpa N."/>
            <person name="Shi L."/>
            <person name="Shih D."/>
            <person name="Sparrow T."/>
            <person name="Spaulding J."/>
            <person name="Stalker J."/>
            <person name="Stange-Thomann N."/>
            <person name="Stavropoulos S."/>
            <person name="Stone C."/>
            <person name="Strader C."/>
            <person name="Tesfaye S."/>
            <person name="Thomson T."/>
            <person name="Thoulutsang Y."/>
            <person name="Thoulutsang D."/>
            <person name="Topham K."/>
            <person name="Topping I."/>
            <person name="Tsamla T."/>
            <person name="Vassiliev H."/>
            <person name="Vo A."/>
            <person name="Wangchuk T."/>
            <person name="Wangdi T."/>
            <person name="Weiand M."/>
            <person name="Wilkinson J."/>
            <person name="Wilson A."/>
            <person name="Yadav S."/>
            <person name="Young G."/>
            <person name="Yu Q."/>
            <person name="Zembek L."/>
            <person name="Zhong D."/>
            <person name="Zimmer A."/>
            <person name="Zwirko Z."/>
            <person name="Jaffe D.B."/>
            <person name="Alvarez P."/>
            <person name="Brockman W."/>
            <person name="Butler J."/>
            <person name="Chin C."/>
            <person name="Gnerre S."/>
            <person name="Grabherr M."/>
            <person name="Kleber M."/>
            <person name="Mauceli E."/>
            <person name="MacCallum I."/>
        </authorList>
    </citation>
    <scope>NUCLEOTIDE SEQUENCE [LARGE SCALE GENOMIC DNA]</scope>
    <source>
        <strain evidence="2">Tucson 14024-0371.13</strain>
    </source>
</reference>
<dbReference type="PANTHER" id="PTHR46191:SF2">
    <property type="entry name" value="HALOACID DEHALOGENASE-LIKE HYDROLASE DOMAIN-CONTAINING PROTEIN 3"/>
    <property type="match status" value="1"/>
</dbReference>
<dbReference type="OrthoDB" id="444127at2759"/>
<organism evidence="1 2">
    <name type="scientific">Drosophila ananassae</name>
    <name type="common">Fruit fly</name>
    <dbReference type="NCBI Taxonomy" id="7217"/>
    <lineage>
        <taxon>Eukaryota</taxon>
        <taxon>Metazoa</taxon>
        <taxon>Ecdysozoa</taxon>
        <taxon>Arthropoda</taxon>
        <taxon>Hexapoda</taxon>
        <taxon>Insecta</taxon>
        <taxon>Pterygota</taxon>
        <taxon>Neoptera</taxon>
        <taxon>Endopterygota</taxon>
        <taxon>Diptera</taxon>
        <taxon>Brachycera</taxon>
        <taxon>Muscomorpha</taxon>
        <taxon>Ephydroidea</taxon>
        <taxon>Drosophilidae</taxon>
        <taxon>Drosophila</taxon>
        <taxon>Sophophora</taxon>
    </lineage>
</organism>
<dbReference type="Proteomes" id="UP000007801">
    <property type="component" value="Unassembled WGS sequence"/>
</dbReference>
<dbReference type="KEGG" id="dan:6502117"/>
<dbReference type="SFLD" id="SFLDG01129">
    <property type="entry name" value="C1.5:_HAD__Beta-PGM__Phosphata"/>
    <property type="match status" value="1"/>
</dbReference>
<evidence type="ECO:0000313" key="2">
    <source>
        <dbReference type="Proteomes" id="UP000007801"/>
    </source>
</evidence>
<evidence type="ECO:0000313" key="1">
    <source>
        <dbReference type="EMBL" id="EDV38585.1"/>
    </source>
</evidence>
<dbReference type="STRING" id="7217.B3MXX0"/>
<dbReference type="SUPFAM" id="SSF56784">
    <property type="entry name" value="HAD-like"/>
    <property type="match status" value="1"/>
</dbReference>
<accession>B3MXX0</accession>
<dbReference type="NCBIfam" id="TIGR02252">
    <property type="entry name" value="DREG-2"/>
    <property type="match status" value="1"/>
</dbReference>
<dbReference type="CDD" id="cd16415">
    <property type="entry name" value="HAD_dREG-2_like"/>
    <property type="match status" value="1"/>
</dbReference>
<dbReference type="GO" id="GO:0005634">
    <property type="term" value="C:nucleus"/>
    <property type="evidence" value="ECO:0007669"/>
    <property type="project" value="TreeGrafter"/>
</dbReference>
<dbReference type="GO" id="GO:0016787">
    <property type="term" value="F:hydrolase activity"/>
    <property type="evidence" value="ECO:0007669"/>
    <property type="project" value="UniProtKB-KW"/>
</dbReference>
<dbReference type="Gene3D" id="1.10.150.720">
    <property type="entry name" value="Haloacid dehalogenase-like hydrolase"/>
    <property type="match status" value="1"/>
</dbReference>
<dbReference type="InterPro" id="IPR023214">
    <property type="entry name" value="HAD_sf"/>
</dbReference>
<dbReference type="SFLD" id="SFLDS00003">
    <property type="entry name" value="Haloacid_Dehalogenase"/>
    <property type="match status" value="1"/>
</dbReference>
<dbReference type="InterPro" id="IPR006439">
    <property type="entry name" value="HAD-SF_hydro_IA"/>
</dbReference>
<protein>
    <submittedName>
        <fullName evidence="1">Uncharacterized protein</fullName>
    </submittedName>
</protein>
<dbReference type="PANTHER" id="PTHR46191">
    <property type="match status" value="1"/>
</dbReference>